<accession>A0AAV4DLW8</accession>
<proteinExistence type="predicted"/>
<evidence type="ECO:0000313" key="3">
    <source>
        <dbReference type="Proteomes" id="UP000735302"/>
    </source>
</evidence>
<comment type="caution">
    <text evidence="2">The sequence shown here is derived from an EMBL/GenBank/DDBJ whole genome shotgun (WGS) entry which is preliminary data.</text>
</comment>
<keyword evidence="3" id="KW-1185">Reference proteome</keyword>
<evidence type="ECO:0000256" key="1">
    <source>
        <dbReference type="SAM" id="MobiDB-lite"/>
    </source>
</evidence>
<dbReference type="AlphaFoldDB" id="A0AAV4DLW8"/>
<feature type="region of interest" description="Disordered" evidence="1">
    <location>
        <begin position="1"/>
        <end position="25"/>
    </location>
</feature>
<organism evidence="2 3">
    <name type="scientific">Plakobranchus ocellatus</name>
    <dbReference type="NCBI Taxonomy" id="259542"/>
    <lineage>
        <taxon>Eukaryota</taxon>
        <taxon>Metazoa</taxon>
        <taxon>Spiralia</taxon>
        <taxon>Lophotrochozoa</taxon>
        <taxon>Mollusca</taxon>
        <taxon>Gastropoda</taxon>
        <taxon>Heterobranchia</taxon>
        <taxon>Euthyneura</taxon>
        <taxon>Panpulmonata</taxon>
        <taxon>Sacoglossa</taxon>
        <taxon>Placobranchoidea</taxon>
        <taxon>Plakobranchidae</taxon>
        <taxon>Plakobranchus</taxon>
    </lineage>
</organism>
<dbReference type="Proteomes" id="UP000735302">
    <property type="component" value="Unassembled WGS sequence"/>
</dbReference>
<sequence>MKLRLDARTETLQPSSPNMNYSRQHSLEVDEYRRPSGGGGGGGGGGADGCGGGGGADGCGGGGGADGCGGGGDGCGGDSVSGISSCGSDSSIITTSSNVVSVAAVVEAKAEE</sequence>
<reference evidence="2 3" key="1">
    <citation type="journal article" date="2021" name="Elife">
        <title>Chloroplast acquisition without the gene transfer in kleptoplastic sea slugs, Plakobranchus ocellatus.</title>
        <authorList>
            <person name="Maeda T."/>
            <person name="Takahashi S."/>
            <person name="Yoshida T."/>
            <person name="Shimamura S."/>
            <person name="Takaki Y."/>
            <person name="Nagai Y."/>
            <person name="Toyoda A."/>
            <person name="Suzuki Y."/>
            <person name="Arimoto A."/>
            <person name="Ishii H."/>
            <person name="Satoh N."/>
            <person name="Nishiyama T."/>
            <person name="Hasebe M."/>
            <person name="Maruyama T."/>
            <person name="Minagawa J."/>
            <person name="Obokata J."/>
            <person name="Shigenobu S."/>
        </authorList>
    </citation>
    <scope>NUCLEOTIDE SEQUENCE [LARGE SCALE GENOMIC DNA]</scope>
</reference>
<protein>
    <submittedName>
        <fullName evidence="2">Uncharacterized protein</fullName>
    </submittedName>
</protein>
<feature type="compositionally biased region" description="Polar residues" evidence="1">
    <location>
        <begin position="10"/>
        <end position="24"/>
    </location>
</feature>
<gene>
    <name evidence="2" type="ORF">PoB_007153500</name>
</gene>
<evidence type="ECO:0000313" key="2">
    <source>
        <dbReference type="EMBL" id="GFO45030.1"/>
    </source>
</evidence>
<name>A0AAV4DLW8_9GAST</name>
<dbReference type="EMBL" id="BLXT01007988">
    <property type="protein sequence ID" value="GFO45030.1"/>
    <property type="molecule type" value="Genomic_DNA"/>
</dbReference>